<comment type="caution">
    <text evidence="2">The sequence shown here is derived from an EMBL/GenBank/DDBJ whole genome shotgun (WGS) entry which is preliminary data.</text>
</comment>
<gene>
    <name evidence="2" type="ORF">GG681_10640</name>
</gene>
<keyword evidence="1" id="KW-1133">Transmembrane helix</keyword>
<keyword evidence="3" id="KW-1185">Reference proteome</keyword>
<sequence>MQRYLHRFRDDECGAITVDWVILTAVVMAAILLLTTPLRDGAENVLAAISTYMDATGTDVVAKGSALE</sequence>
<evidence type="ECO:0000313" key="3">
    <source>
        <dbReference type="Proteomes" id="UP000436694"/>
    </source>
</evidence>
<evidence type="ECO:0008006" key="4">
    <source>
        <dbReference type="Google" id="ProtNLM"/>
    </source>
</evidence>
<dbReference type="EMBL" id="WIXK01000005">
    <property type="protein sequence ID" value="MQY43098.1"/>
    <property type="molecule type" value="Genomic_DNA"/>
</dbReference>
<proteinExistence type="predicted"/>
<dbReference type="RefSeq" id="WP_153547939.1">
    <property type="nucleotide sequence ID" value="NZ_WIXK01000005.1"/>
</dbReference>
<keyword evidence="1" id="KW-0812">Transmembrane</keyword>
<feature type="transmembrane region" description="Helical" evidence="1">
    <location>
        <begin position="12"/>
        <end position="34"/>
    </location>
</feature>
<evidence type="ECO:0000256" key="1">
    <source>
        <dbReference type="SAM" id="Phobius"/>
    </source>
</evidence>
<evidence type="ECO:0000313" key="2">
    <source>
        <dbReference type="EMBL" id="MQY43098.1"/>
    </source>
</evidence>
<reference evidence="2 3" key="1">
    <citation type="submission" date="2019-10" db="EMBL/GenBank/DDBJ databases">
        <title>Epibacterium sp. nov., isolated from seawater.</title>
        <authorList>
            <person name="Zhang X."/>
            <person name="Li N."/>
        </authorList>
    </citation>
    <scope>NUCLEOTIDE SEQUENCE [LARGE SCALE GENOMIC DNA]</scope>
    <source>
        <strain evidence="2 3">SM1969</strain>
    </source>
</reference>
<protein>
    <recommendedName>
        <fullName evidence="4">Flp pilus assembly pilin Flp</fullName>
    </recommendedName>
</protein>
<keyword evidence="1" id="KW-0472">Membrane</keyword>
<name>A0A844AUJ3_9RHOB</name>
<organism evidence="2 3">
    <name type="scientific">Tritonibacter aquimaris</name>
    <dbReference type="NCBI Taxonomy" id="2663379"/>
    <lineage>
        <taxon>Bacteria</taxon>
        <taxon>Pseudomonadati</taxon>
        <taxon>Pseudomonadota</taxon>
        <taxon>Alphaproteobacteria</taxon>
        <taxon>Rhodobacterales</taxon>
        <taxon>Paracoccaceae</taxon>
        <taxon>Tritonibacter</taxon>
    </lineage>
</organism>
<dbReference type="Proteomes" id="UP000436694">
    <property type="component" value="Unassembled WGS sequence"/>
</dbReference>
<accession>A0A844AUJ3</accession>
<dbReference type="AlphaFoldDB" id="A0A844AUJ3"/>